<reference evidence="2 3" key="1">
    <citation type="journal article" date="2022" name="bioRxiv">
        <title>Ecology and evolution of chlamydial symbionts of arthropods.</title>
        <authorList>
            <person name="Halter T."/>
            <person name="Koestlbacher S."/>
            <person name="Collingro A."/>
            <person name="Sixt B.S."/>
            <person name="Toenshoff E.R."/>
            <person name="Hendrickx F."/>
            <person name="Kostanjsek R."/>
            <person name="Horn M."/>
        </authorList>
    </citation>
    <scope>NUCLEOTIDE SEQUENCE [LARGE SCALE GENOMIC DNA]</scope>
    <source>
        <strain evidence="2">W744xW776</strain>
    </source>
</reference>
<keyword evidence="3" id="KW-1185">Reference proteome</keyword>
<proteinExistence type="predicted"/>
<keyword evidence="1" id="KW-0472">Membrane</keyword>
<feature type="transmembrane region" description="Helical" evidence="1">
    <location>
        <begin position="124"/>
        <end position="141"/>
    </location>
</feature>
<evidence type="ECO:0000313" key="3">
    <source>
        <dbReference type="Proteomes" id="UP000826014"/>
    </source>
</evidence>
<sequence>MNPYLAFKNIAFTYQVTLCILSMGLFIASLEDLKSWSIFQPTGLLSWKVAKLSFKWRAKDLRQRLFNVLLQDHVFKCSIYLRAFASLLLFIFSLLNIISPTLICSVFFLNLLMNFRTPYGLDGSYQMTLVILFALSIGSLFGVDSSISTACLLFIAGELLTSYFIAGFNKLISPMWRTSSALHGIFSTKCYGHGFFFQLISCKHLLTTFLSWFVFLFEMLFFTVLFFHPMYTILFFAIGFLFHVFNAIFMGLNNFLFSFSAAYPALFYCVNYIHGT</sequence>
<feature type="transmembrane region" description="Helical" evidence="1">
    <location>
        <begin position="79"/>
        <end position="112"/>
    </location>
</feature>
<feature type="transmembrane region" description="Helical" evidence="1">
    <location>
        <begin position="205"/>
        <end position="227"/>
    </location>
</feature>
<feature type="transmembrane region" description="Helical" evidence="1">
    <location>
        <begin position="12"/>
        <end position="30"/>
    </location>
</feature>
<gene>
    <name evidence="2" type="ORF">RHABOEDO_001810</name>
</gene>
<evidence type="ECO:0000313" key="2">
    <source>
        <dbReference type="EMBL" id="QYF49465.1"/>
    </source>
</evidence>
<keyword evidence="1" id="KW-0812">Transmembrane</keyword>
<feature type="transmembrane region" description="Helical" evidence="1">
    <location>
        <begin position="147"/>
        <end position="168"/>
    </location>
</feature>
<evidence type="ECO:0000256" key="1">
    <source>
        <dbReference type="SAM" id="Phobius"/>
    </source>
</evidence>
<accession>A0ABX8V8V4</accession>
<dbReference type="EMBL" id="CP075587">
    <property type="protein sequence ID" value="QYF49465.1"/>
    <property type="molecule type" value="Genomic_DNA"/>
</dbReference>
<keyword evidence="1" id="KW-1133">Transmembrane helix</keyword>
<evidence type="ECO:0008006" key="4">
    <source>
        <dbReference type="Google" id="ProtNLM"/>
    </source>
</evidence>
<protein>
    <recommendedName>
        <fullName evidence="4">HTTM domain-containing protein</fullName>
    </recommendedName>
</protein>
<dbReference type="Proteomes" id="UP000826014">
    <property type="component" value="Chromosome"/>
</dbReference>
<name>A0ABX8V8V4_9BACT</name>
<organism evidence="2 3">
    <name type="scientific">Candidatus Rhabdochlamydia oedothoracis</name>
    <dbReference type="NCBI Taxonomy" id="2720720"/>
    <lineage>
        <taxon>Bacteria</taxon>
        <taxon>Pseudomonadati</taxon>
        <taxon>Chlamydiota</taxon>
        <taxon>Chlamydiia</taxon>
        <taxon>Parachlamydiales</taxon>
        <taxon>Candidatus Rhabdochlamydiaceae</taxon>
        <taxon>Candidatus Rhabdochlamydia</taxon>
    </lineage>
</organism>